<dbReference type="InterPro" id="IPR018469">
    <property type="entry name" value="Dual_oxidase_maturation_fac"/>
</dbReference>
<evidence type="ECO:0000256" key="3">
    <source>
        <dbReference type="ARBA" id="ARBA00022692"/>
    </source>
</evidence>
<feature type="transmembrane region" description="Helical" evidence="8">
    <location>
        <begin position="23"/>
        <end position="44"/>
    </location>
</feature>
<evidence type="ECO:0000256" key="7">
    <source>
        <dbReference type="SAM" id="MobiDB-lite"/>
    </source>
</evidence>
<evidence type="ECO:0000256" key="8">
    <source>
        <dbReference type="SAM" id="Phobius"/>
    </source>
</evidence>
<proteinExistence type="inferred from homology"/>
<dbReference type="PANTHER" id="PTHR31158">
    <property type="entry name" value="DUAL OXIDASE 2"/>
    <property type="match status" value="1"/>
</dbReference>
<feature type="compositionally biased region" description="Polar residues" evidence="7">
    <location>
        <begin position="333"/>
        <end position="366"/>
    </location>
</feature>
<organism evidence="9 10">
    <name type="scientific">Trichostrongylus colubriformis</name>
    <name type="common">Black scour worm</name>
    <dbReference type="NCBI Taxonomy" id="6319"/>
    <lineage>
        <taxon>Eukaryota</taxon>
        <taxon>Metazoa</taxon>
        <taxon>Ecdysozoa</taxon>
        <taxon>Nematoda</taxon>
        <taxon>Chromadorea</taxon>
        <taxon>Rhabditida</taxon>
        <taxon>Rhabditina</taxon>
        <taxon>Rhabditomorpha</taxon>
        <taxon>Strongyloidea</taxon>
        <taxon>Trichostrongylidae</taxon>
        <taxon>Trichostrongylus</taxon>
    </lineage>
</organism>
<comment type="caution">
    <text evidence="9">The sequence shown here is derived from an EMBL/GenBank/DDBJ whole genome shotgun (WGS) entry which is preliminary data.</text>
</comment>
<feature type="region of interest" description="Disordered" evidence="7">
    <location>
        <begin position="311"/>
        <end position="384"/>
    </location>
</feature>
<feature type="transmembrane region" description="Helical" evidence="8">
    <location>
        <begin position="56"/>
        <end position="78"/>
    </location>
</feature>
<dbReference type="EMBL" id="WIXE01000078">
    <property type="protein sequence ID" value="KAK5986899.1"/>
    <property type="molecule type" value="Genomic_DNA"/>
</dbReference>
<feature type="transmembrane region" description="Helical" evidence="8">
    <location>
        <begin position="190"/>
        <end position="212"/>
    </location>
</feature>
<dbReference type="PANTHER" id="PTHR31158:SF1">
    <property type="entry name" value="DOXA1 FACTOR-RELATED"/>
    <property type="match status" value="1"/>
</dbReference>
<evidence type="ECO:0000256" key="4">
    <source>
        <dbReference type="ARBA" id="ARBA00022989"/>
    </source>
</evidence>
<evidence type="ECO:0000313" key="9">
    <source>
        <dbReference type="EMBL" id="KAK5986899.1"/>
    </source>
</evidence>
<evidence type="ECO:0000256" key="1">
    <source>
        <dbReference type="ARBA" id="ARBA00004141"/>
    </source>
</evidence>
<keyword evidence="10" id="KW-1185">Reference proteome</keyword>
<comment type="similarity">
    <text evidence="2">Belongs to the DUOXA family.</text>
</comment>
<evidence type="ECO:0000256" key="6">
    <source>
        <dbReference type="ARBA" id="ARBA00023180"/>
    </source>
</evidence>
<feature type="compositionally biased region" description="Basic and acidic residues" evidence="7">
    <location>
        <begin position="311"/>
        <end position="320"/>
    </location>
</feature>
<gene>
    <name evidence="9" type="ORF">GCK32_012670</name>
</gene>
<reference evidence="9 10" key="1">
    <citation type="submission" date="2019-10" db="EMBL/GenBank/DDBJ databases">
        <title>Assembly and Annotation for the nematode Trichostrongylus colubriformis.</title>
        <authorList>
            <person name="Martin J."/>
        </authorList>
    </citation>
    <scope>NUCLEOTIDE SEQUENCE [LARGE SCALE GENOMIC DNA]</scope>
    <source>
        <strain evidence="9">G859</strain>
        <tissue evidence="9">Whole worm</tissue>
    </source>
</reference>
<keyword evidence="3 8" id="KW-0812">Transmembrane</keyword>
<dbReference type="Proteomes" id="UP001331761">
    <property type="component" value="Unassembled WGS sequence"/>
</dbReference>
<evidence type="ECO:0000256" key="2">
    <source>
        <dbReference type="ARBA" id="ARBA00009816"/>
    </source>
</evidence>
<keyword evidence="5 8" id="KW-0472">Membrane</keyword>
<evidence type="ECO:0000256" key="5">
    <source>
        <dbReference type="ARBA" id="ARBA00023136"/>
    </source>
</evidence>
<sequence>MWTSWFGGFAEPSDYATAEMPDINVQAIIVSAIFVIPYLAFLVILPGVREKRLVTLFMITVVTLTGAILAASLCLPGWTGGSAMILSQLRSHVNERMRARVGVNVGLTSINITLRFEEMVEMDAHGSRIDMSRVYYNENFDISGVSSMTEELRSAYRRGLPYPILSILEYFSLNQDAFDWGRHYRTAGHYTSAAISFSLSCWALAVVFLLLVPHHFGMAMLATGLSALFACLLYLIMSPCELQIGFVGTQGNRILMKMSFQWAFYCVFAIGLLAVFVGLSLILLQHYRVYTLSTFLDARLDEAVNPIKNKQRSDVGEDHLPNSIQVMRRTRESAPSSVGSEKKTTSSGFQSRTNSTGSIRSQSSFESVHGELQRTPSNLTMDDVHRSPHRFEANNRDSELKVTVEHF</sequence>
<feature type="transmembrane region" description="Helical" evidence="8">
    <location>
        <begin position="219"/>
        <end position="237"/>
    </location>
</feature>
<protein>
    <submittedName>
        <fullName evidence="9">Dual oxidase maturation factor 1</fullName>
    </submittedName>
</protein>
<dbReference type="GO" id="GO:0005789">
    <property type="term" value="C:endoplasmic reticulum membrane"/>
    <property type="evidence" value="ECO:0007669"/>
    <property type="project" value="InterPro"/>
</dbReference>
<evidence type="ECO:0000313" key="10">
    <source>
        <dbReference type="Proteomes" id="UP001331761"/>
    </source>
</evidence>
<dbReference type="GO" id="GO:0015031">
    <property type="term" value="P:protein transport"/>
    <property type="evidence" value="ECO:0007669"/>
    <property type="project" value="InterPro"/>
</dbReference>
<comment type="subcellular location">
    <subcellularLocation>
        <location evidence="1">Membrane</location>
        <topology evidence="1">Multi-pass membrane protein</topology>
    </subcellularLocation>
</comment>
<keyword evidence="6" id="KW-0325">Glycoprotein</keyword>
<name>A0AAN8J3S0_TRICO</name>
<accession>A0AAN8J3S0</accession>
<dbReference type="Pfam" id="PF10204">
    <property type="entry name" value="DuoxA"/>
    <property type="match status" value="1"/>
</dbReference>
<dbReference type="AlphaFoldDB" id="A0AAN8J3S0"/>
<keyword evidence="4 8" id="KW-1133">Transmembrane helix</keyword>
<feature type="transmembrane region" description="Helical" evidence="8">
    <location>
        <begin position="262"/>
        <end position="284"/>
    </location>
</feature>